<dbReference type="RefSeq" id="WP_156823030.1">
    <property type="nucleotide sequence ID" value="NZ_CP140158.1"/>
</dbReference>
<keyword evidence="1" id="KW-0472">Membrane</keyword>
<name>A0ABZ0X5B8_9GAMM</name>
<keyword evidence="1" id="KW-1133">Transmembrane helix</keyword>
<keyword evidence="3" id="KW-1185">Reference proteome</keyword>
<evidence type="ECO:0000256" key="1">
    <source>
        <dbReference type="SAM" id="Phobius"/>
    </source>
</evidence>
<feature type="transmembrane region" description="Helical" evidence="1">
    <location>
        <begin position="96"/>
        <end position="118"/>
    </location>
</feature>
<sequence>MHTIYHRYVCWIVIFCMVGCTSMKPVEHESPEQSIQFKDRILVYEKNGRIVDMKVVKIEQNQITGSLTEDPLSSVSIHFDDIEKIELESVDGGKTVLAVVGGILLLPILLLGLLFGVAESVESNSQ</sequence>
<evidence type="ECO:0000313" key="3">
    <source>
        <dbReference type="Proteomes" id="UP001324185"/>
    </source>
</evidence>
<reference evidence="2 3" key="1">
    <citation type="submission" date="2023-11" db="EMBL/GenBank/DDBJ databases">
        <title>MicrobeMod: A computational toolkit for identifying prokaryotic methylation and restriction-modification with nanopore sequencing.</title>
        <authorList>
            <person name="Crits-Christoph A."/>
            <person name="Kang S.C."/>
            <person name="Lee H."/>
            <person name="Ostrov N."/>
        </authorList>
    </citation>
    <scope>NUCLEOTIDE SEQUENCE [LARGE SCALE GENOMIC DNA]</scope>
    <source>
        <strain evidence="2 3">DSMZ 16071</strain>
    </source>
</reference>
<accession>A0ABZ0X5B8</accession>
<evidence type="ECO:0008006" key="4">
    <source>
        <dbReference type="Google" id="ProtNLM"/>
    </source>
</evidence>
<dbReference type="Proteomes" id="UP001324185">
    <property type="component" value="Chromosome"/>
</dbReference>
<evidence type="ECO:0000313" key="2">
    <source>
        <dbReference type="EMBL" id="WQG85578.1"/>
    </source>
</evidence>
<dbReference type="EMBL" id="CP140158">
    <property type="protein sequence ID" value="WQG85578.1"/>
    <property type="molecule type" value="Genomic_DNA"/>
</dbReference>
<protein>
    <recommendedName>
        <fullName evidence="4">DUF3221 domain-containing protein</fullName>
    </recommendedName>
</protein>
<organism evidence="2 3">
    <name type="scientific">Kangiella aquimarina</name>
    <dbReference type="NCBI Taxonomy" id="261965"/>
    <lineage>
        <taxon>Bacteria</taxon>
        <taxon>Pseudomonadati</taxon>
        <taxon>Pseudomonadota</taxon>
        <taxon>Gammaproteobacteria</taxon>
        <taxon>Kangiellales</taxon>
        <taxon>Kangiellaceae</taxon>
        <taxon>Kangiella</taxon>
    </lineage>
</organism>
<keyword evidence="1" id="KW-0812">Transmembrane</keyword>
<proteinExistence type="predicted"/>
<gene>
    <name evidence="2" type="ORF">SR900_01540</name>
</gene>